<organism evidence="2 3">
    <name type="scientific">Ameiurus melas</name>
    <name type="common">Black bullhead</name>
    <name type="synonym">Silurus melas</name>
    <dbReference type="NCBI Taxonomy" id="219545"/>
    <lineage>
        <taxon>Eukaryota</taxon>
        <taxon>Metazoa</taxon>
        <taxon>Chordata</taxon>
        <taxon>Craniata</taxon>
        <taxon>Vertebrata</taxon>
        <taxon>Euteleostomi</taxon>
        <taxon>Actinopterygii</taxon>
        <taxon>Neopterygii</taxon>
        <taxon>Teleostei</taxon>
        <taxon>Ostariophysi</taxon>
        <taxon>Siluriformes</taxon>
        <taxon>Ictaluridae</taxon>
        <taxon>Ameiurus</taxon>
    </lineage>
</organism>
<sequence length="94" mass="11127">MIDVWTTRKAVHGHRFSGSRGSFRSVKKHHGGSRLRHTAPVHRHCQVLQLLHHHRKEELCLGHIREHRRHYAVLQTEAQEEGCNGELMYYYKVL</sequence>
<reference evidence="2 3" key="1">
    <citation type="submission" date="2020-02" db="EMBL/GenBank/DDBJ databases">
        <title>A chromosome-scale genome assembly of the black bullhead catfish (Ameiurus melas).</title>
        <authorList>
            <person name="Wen M."/>
            <person name="Zham M."/>
            <person name="Cabau C."/>
            <person name="Klopp C."/>
            <person name="Donnadieu C."/>
            <person name="Roques C."/>
            <person name="Bouchez O."/>
            <person name="Lampietro C."/>
            <person name="Jouanno E."/>
            <person name="Herpin A."/>
            <person name="Louis A."/>
            <person name="Berthelot C."/>
            <person name="Parey E."/>
            <person name="Roest-Crollius H."/>
            <person name="Braasch I."/>
            <person name="Postlethwait J."/>
            <person name="Robinson-Rechavi M."/>
            <person name="Echchiki A."/>
            <person name="Begum T."/>
            <person name="Montfort J."/>
            <person name="Schartl M."/>
            <person name="Bobe J."/>
            <person name="Guiguen Y."/>
        </authorList>
    </citation>
    <scope>NUCLEOTIDE SEQUENCE [LARGE SCALE GENOMIC DNA]</scope>
    <source>
        <strain evidence="2">M_S1</strain>
        <tissue evidence="2">Blood</tissue>
    </source>
</reference>
<protein>
    <submittedName>
        <fullName evidence="2">Uncharacterized protein</fullName>
    </submittedName>
</protein>
<gene>
    <name evidence="2" type="ORF">AMELA_G00231360</name>
</gene>
<evidence type="ECO:0000313" key="3">
    <source>
        <dbReference type="Proteomes" id="UP000593565"/>
    </source>
</evidence>
<keyword evidence="3" id="KW-1185">Reference proteome</keyword>
<accession>A0A7J6A114</accession>
<name>A0A7J6A114_AMEME</name>
<dbReference type="Proteomes" id="UP000593565">
    <property type="component" value="Unassembled WGS sequence"/>
</dbReference>
<comment type="caution">
    <text evidence="2">The sequence shown here is derived from an EMBL/GenBank/DDBJ whole genome shotgun (WGS) entry which is preliminary data.</text>
</comment>
<feature type="compositionally biased region" description="Basic residues" evidence="1">
    <location>
        <begin position="25"/>
        <end position="36"/>
    </location>
</feature>
<evidence type="ECO:0000313" key="2">
    <source>
        <dbReference type="EMBL" id="KAF4075148.1"/>
    </source>
</evidence>
<dbReference type="AlphaFoldDB" id="A0A7J6A114"/>
<evidence type="ECO:0000256" key="1">
    <source>
        <dbReference type="SAM" id="MobiDB-lite"/>
    </source>
</evidence>
<feature type="region of interest" description="Disordered" evidence="1">
    <location>
        <begin position="16"/>
        <end position="36"/>
    </location>
</feature>
<dbReference type="EMBL" id="JAAGNN010000021">
    <property type="protein sequence ID" value="KAF4075148.1"/>
    <property type="molecule type" value="Genomic_DNA"/>
</dbReference>
<proteinExistence type="predicted"/>